<evidence type="ECO:0000259" key="3">
    <source>
        <dbReference type="Pfam" id="PF06744"/>
    </source>
</evidence>
<keyword evidence="2" id="KW-1133">Transmembrane helix</keyword>
<evidence type="ECO:0000259" key="5">
    <source>
        <dbReference type="Pfam" id="PF14331"/>
    </source>
</evidence>
<dbReference type="NCBIfam" id="TIGR03348">
    <property type="entry name" value="VI_IcmF"/>
    <property type="match status" value="1"/>
</dbReference>
<feature type="transmembrane region" description="Helical" evidence="2">
    <location>
        <begin position="7"/>
        <end position="25"/>
    </location>
</feature>
<evidence type="ECO:0000259" key="6">
    <source>
        <dbReference type="Pfam" id="PF21070"/>
    </source>
</evidence>
<evidence type="ECO:0000313" key="7">
    <source>
        <dbReference type="EMBL" id="MCL6271094.1"/>
    </source>
</evidence>
<feature type="transmembrane region" description="Helical" evidence="2">
    <location>
        <begin position="31"/>
        <end position="49"/>
    </location>
</feature>
<reference evidence="7 8" key="1">
    <citation type="submission" date="2022-05" db="EMBL/GenBank/DDBJ databases">
        <authorList>
            <person name="Park J.-S."/>
        </authorList>
    </citation>
    <scope>NUCLEOTIDE SEQUENCE [LARGE SCALE GENOMIC DNA]</scope>
    <source>
        <strain evidence="7 8">2012CJ34-2</strain>
    </source>
</reference>
<keyword evidence="2" id="KW-0472">Membrane</keyword>
<dbReference type="InterPro" id="IPR010623">
    <property type="entry name" value="IcmF_C"/>
</dbReference>
<keyword evidence="8" id="KW-1185">Reference proteome</keyword>
<dbReference type="RefSeq" id="WP_249700431.1">
    <property type="nucleotide sequence ID" value="NZ_JAMFLX010000020.1"/>
</dbReference>
<feature type="transmembrane region" description="Helical" evidence="2">
    <location>
        <begin position="416"/>
        <end position="437"/>
    </location>
</feature>
<dbReference type="InterPro" id="IPR053156">
    <property type="entry name" value="T6SS_TssM-like"/>
</dbReference>
<dbReference type="InterPro" id="IPR009612">
    <property type="entry name" value="IcmF-rel"/>
</dbReference>
<dbReference type="PANTHER" id="PTHR36153">
    <property type="entry name" value="INNER MEMBRANE PROTEIN-RELATED"/>
    <property type="match status" value="1"/>
</dbReference>
<evidence type="ECO:0000256" key="1">
    <source>
        <dbReference type="SAM" id="MobiDB-lite"/>
    </source>
</evidence>
<dbReference type="InterPro" id="IPR025743">
    <property type="entry name" value="TssM1_N"/>
</dbReference>
<feature type="domain" description="Type VI secretion system component TssM1 helical" evidence="6">
    <location>
        <begin position="918"/>
        <end position="1019"/>
    </location>
</feature>
<evidence type="ECO:0000313" key="8">
    <source>
        <dbReference type="Proteomes" id="UP001203338"/>
    </source>
</evidence>
<accession>A0ABT0PIB4</accession>
<name>A0ABT0PIB4_9GAMM</name>
<dbReference type="Proteomes" id="UP001203338">
    <property type="component" value="Unassembled WGS sequence"/>
</dbReference>
<dbReference type="Pfam" id="PF06744">
    <property type="entry name" value="IcmF_C"/>
    <property type="match status" value="1"/>
</dbReference>
<feature type="compositionally biased region" description="Polar residues" evidence="1">
    <location>
        <begin position="772"/>
        <end position="786"/>
    </location>
</feature>
<organism evidence="7 8">
    <name type="scientific">Parendozoicomonas callyspongiae</name>
    <dbReference type="NCBI Taxonomy" id="2942213"/>
    <lineage>
        <taxon>Bacteria</taxon>
        <taxon>Pseudomonadati</taxon>
        <taxon>Pseudomonadota</taxon>
        <taxon>Gammaproteobacteria</taxon>
        <taxon>Oceanospirillales</taxon>
        <taxon>Endozoicomonadaceae</taxon>
        <taxon>Parendozoicomonas</taxon>
    </lineage>
</organism>
<dbReference type="EMBL" id="JAMFLX010000020">
    <property type="protein sequence ID" value="MCL6271094.1"/>
    <property type="molecule type" value="Genomic_DNA"/>
</dbReference>
<feature type="region of interest" description="Disordered" evidence="1">
    <location>
        <begin position="772"/>
        <end position="793"/>
    </location>
</feature>
<sequence length="1150" mass="130899">MNPLQLVLIIVSGGVGALGLLWLLLRQFGWWSVSLFLAIMIAVVVVALIRRTWKTRQSTKKASDDASADKEFEGQFYRLREKQIMAALNSMYSLLQTRYRAEAYRMPLYLMIGPEGGGKSSLLKSFGLLRVRTQELEEASEYLQVWCSENLAVIKLWGRLYEQTGGEHDERLWHQALRRLLKERPRRALNGVLVALPVTILTEPAGEARELQVDSLRRRLHETVQTLGQSLPTYVTVTQCDRLVGFSGAFHKPFSGEIEQSLGALTEGNELSRQYRRDWFERSWEVLRSKVQQRITLALHEENENTNKIDIVILSWQLQLLGPKLDELLGSVFRHYPLGAAVCLRGYFLTGHGGGSPSEDLLLRYLCNRYGFSGSSQPSPVSNSLNFFSRGFVPSILLPDAGLAGVNQYRVWRWRVLCSSWLVISALLIVFSGVWLYSNVRYMEKQGKIMLTTWRTLESAPPDQSSFIGRVKWYQSLDEVIQEYEKPGPWYIVSSLMRGGTGEKLRNAWRDQLLQGLQPLLLKELEQAVIKSRMMQRRDRTVLYVQLYFALTGRRSLSPNNDTRLFIVRELLGDNANRRNLLEAFDHQLQVMISNPSDPASRSSDFLEFMKNTWARGGDSYVLLYNLADILGFKNVPLSQIFSSPVINTFRIEPSLVEHGFPSKYTMKAANRMEFRADSYIIKIFLGIRQALFHPQFPDVHDAEKKQILQSAREFYFLEYAEFWQKLLSSIALLPVNTHEQLAKTLLHFSSSVNSPLASLVNTVVSNTQFETESSNNAEDADSTPQGADIKKPDKKAAIKQVSSLAKAKKEDIYNPTWEQKEEVTDQFSIYQQLQSPNEQEGVSAVTSRVAQLFDTLRPALFGVDSNGQAFALMADLAEGKNDFFTDLEAVIETLPEDPRRIMKNLNDVTLKILLASAASEIDRHWQRDVMPLWRSTMVDYYPVKSSSHKDADPAAVENLLATGGVIDRFFNKYLAPFSSTNSVGLTPRPVKGQMLPLNHTIWEQLSIVQDIRKVLFAKDNRVSIDMALRIVTMSPEVTRLRLESDSGVLTSLHGPSLWQTFHWDGMGATDALLTLSYYSDDLLLAEQEWKGPWRWMRMLQSGVSKPRELGEFELKFKAREYQAEIIARLPGATRVGLIFNKLNLPEQLQ</sequence>
<keyword evidence="2" id="KW-0812">Transmembrane</keyword>
<feature type="domain" description="Type VI secretion system IcmF C-terminal" evidence="3">
    <location>
        <begin position="1028"/>
        <end position="1127"/>
    </location>
</feature>
<evidence type="ECO:0000256" key="2">
    <source>
        <dbReference type="SAM" id="Phobius"/>
    </source>
</evidence>
<proteinExistence type="predicted"/>
<evidence type="ECO:0000259" key="4">
    <source>
        <dbReference type="Pfam" id="PF06761"/>
    </source>
</evidence>
<dbReference type="Pfam" id="PF14331">
    <property type="entry name" value="IcmF-related_N"/>
    <property type="match status" value="1"/>
</dbReference>
<dbReference type="InterPro" id="IPR017731">
    <property type="entry name" value="TssM1-like"/>
</dbReference>
<dbReference type="Pfam" id="PF06761">
    <property type="entry name" value="IcmF-related"/>
    <property type="match status" value="1"/>
</dbReference>
<feature type="domain" description="IcmF-related" evidence="4">
    <location>
        <begin position="701"/>
        <end position="769"/>
    </location>
</feature>
<gene>
    <name evidence="7" type="primary">tssM</name>
    <name evidence="7" type="ORF">M3P05_14305</name>
</gene>
<dbReference type="Pfam" id="PF21070">
    <property type="entry name" value="IcmF_helical"/>
    <property type="match status" value="1"/>
</dbReference>
<protein>
    <submittedName>
        <fullName evidence="7">Type VI secretion system membrane subunit TssM</fullName>
    </submittedName>
</protein>
<feature type="domain" description="Type VI secretion system component TssM1 N-terminal" evidence="5">
    <location>
        <begin position="167"/>
        <end position="418"/>
    </location>
</feature>
<dbReference type="PANTHER" id="PTHR36153:SF1">
    <property type="entry name" value="TYPE VI SECRETION SYSTEM COMPONENT TSSM1"/>
    <property type="match status" value="1"/>
</dbReference>
<comment type="caution">
    <text evidence="7">The sequence shown here is derived from an EMBL/GenBank/DDBJ whole genome shotgun (WGS) entry which is preliminary data.</text>
</comment>
<dbReference type="InterPro" id="IPR048677">
    <property type="entry name" value="TssM1_hel"/>
</dbReference>